<evidence type="ECO:0000313" key="3">
    <source>
        <dbReference type="Proteomes" id="UP000266841"/>
    </source>
</evidence>
<dbReference type="AlphaFoldDB" id="K0SJK3"/>
<feature type="region of interest" description="Disordered" evidence="1">
    <location>
        <begin position="83"/>
        <end position="105"/>
    </location>
</feature>
<comment type="caution">
    <text evidence="2">The sequence shown here is derived from an EMBL/GenBank/DDBJ whole genome shotgun (WGS) entry which is preliminary data.</text>
</comment>
<proteinExistence type="predicted"/>
<accession>K0SJK3</accession>
<dbReference type="Proteomes" id="UP000266841">
    <property type="component" value="Unassembled WGS sequence"/>
</dbReference>
<evidence type="ECO:0000256" key="1">
    <source>
        <dbReference type="SAM" id="MobiDB-lite"/>
    </source>
</evidence>
<reference evidence="2 3" key="1">
    <citation type="journal article" date="2012" name="Genome Biol.">
        <title>Genome and low-iron response of an oceanic diatom adapted to chronic iron limitation.</title>
        <authorList>
            <person name="Lommer M."/>
            <person name="Specht M."/>
            <person name="Roy A.S."/>
            <person name="Kraemer L."/>
            <person name="Andreson R."/>
            <person name="Gutowska M.A."/>
            <person name="Wolf J."/>
            <person name="Bergner S.V."/>
            <person name="Schilhabel M.B."/>
            <person name="Klostermeier U.C."/>
            <person name="Beiko R.G."/>
            <person name="Rosenstiel P."/>
            <person name="Hippler M."/>
            <person name="Laroche J."/>
        </authorList>
    </citation>
    <scope>NUCLEOTIDE SEQUENCE [LARGE SCALE GENOMIC DNA]</scope>
    <source>
        <strain evidence="2 3">CCMP1005</strain>
    </source>
</reference>
<organism evidence="2 3">
    <name type="scientific">Thalassiosira oceanica</name>
    <name type="common">Marine diatom</name>
    <dbReference type="NCBI Taxonomy" id="159749"/>
    <lineage>
        <taxon>Eukaryota</taxon>
        <taxon>Sar</taxon>
        <taxon>Stramenopiles</taxon>
        <taxon>Ochrophyta</taxon>
        <taxon>Bacillariophyta</taxon>
        <taxon>Coscinodiscophyceae</taxon>
        <taxon>Thalassiosirophycidae</taxon>
        <taxon>Thalassiosirales</taxon>
        <taxon>Thalassiosiraceae</taxon>
        <taxon>Thalassiosira</taxon>
    </lineage>
</organism>
<name>K0SJK3_THAOC</name>
<evidence type="ECO:0000313" key="2">
    <source>
        <dbReference type="EMBL" id="EJK66473.1"/>
    </source>
</evidence>
<feature type="non-terminal residue" evidence="2">
    <location>
        <position position="1"/>
    </location>
</feature>
<keyword evidence="3" id="KW-1185">Reference proteome</keyword>
<feature type="region of interest" description="Disordered" evidence="1">
    <location>
        <begin position="1"/>
        <end position="32"/>
    </location>
</feature>
<sequence length="105" mass="11679">PRLGTREDDPDREHRRRHEEQDERHGAQVRRGGGRYDCLAETQYSCLPRYALLLQLEKVGPIEAGGGAGRVMALLREKQYDLSRLKQHQPRKGNADGGCDAGGGA</sequence>
<protein>
    <submittedName>
        <fullName evidence="2">Uncharacterized protein</fullName>
    </submittedName>
</protein>
<feature type="compositionally biased region" description="Gly residues" evidence="1">
    <location>
        <begin position="95"/>
        <end position="105"/>
    </location>
</feature>
<gene>
    <name evidence="2" type="ORF">THAOC_12611</name>
</gene>
<dbReference type="EMBL" id="AGNL01014931">
    <property type="protein sequence ID" value="EJK66473.1"/>
    <property type="molecule type" value="Genomic_DNA"/>
</dbReference>
<feature type="compositionally biased region" description="Basic and acidic residues" evidence="1">
    <location>
        <begin position="1"/>
        <end position="26"/>
    </location>
</feature>